<proteinExistence type="inferred from homology"/>
<feature type="active site" evidence="9">
    <location>
        <position position="63"/>
    </location>
</feature>
<name>F2L458_THEU7</name>
<dbReference type="Gene3D" id="3.40.50.150">
    <property type="entry name" value="Vaccinia Virus protein VP39"/>
    <property type="match status" value="1"/>
</dbReference>
<dbReference type="NCBIfam" id="TIGR00080">
    <property type="entry name" value="pimt"/>
    <property type="match status" value="1"/>
</dbReference>
<evidence type="ECO:0000313" key="10">
    <source>
        <dbReference type="EMBL" id="AEA12114.1"/>
    </source>
</evidence>
<sequence length="216" mass="24004">MQLDFEKARRRLVEGLISEGILRSENVIEAMLKVPREEFVLPEYRLSAYVDSPLPLLGDATISAPHMVAMLCEAVRPREGMRILEVGTGSGYQAAVCAEAIKRRGKVFTIEVEWPLAVFAAQNIERLGYADVVEVYYGDGALGIPEKAPFDAILVTAAAERVPAALQDQLALGGRLVIPLEERLGQTLYLYIKSEKGWARERLAYVAFVKLKERRA</sequence>
<comment type="function">
    <text evidence="7 9">Catalyzes the methyl esterification of L-isoaspartyl residues in peptides and proteins that result from spontaneous decomposition of normal L-aspartyl and L-asparaginyl residues. It plays a role in the repair and/or degradation of damaged proteins.</text>
</comment>
<dbReference type="NCBIfam" id="NF001453">
    <property type="entry name" value="PRK00312.1"/>
    <property type="match status" value="1"/>
</dbReference>
<evidence type="ECO:0000256" key="1">
    <source>
        <dbReference type="ARBA" id="ARBA00004496"/>
    </source>
</evidence>
<dbReference type="KEGG" id="tuz:TUZN_0621"/>
<keyword evidence="5 9" id="KW-0808">Transferase</keyword>
<keyword evidence="4 9" id="KW-0489">Methyltransferase</keyword>
<dbReference type="InterPro" id="IPR029063">
    <property type="entry name" value="SAM-dependent_MTases_sf"/>
</dbReference>
<protein>
    <recommendedName>
        <fullName evidence="9">Protein-L-isoaspartate O-methyltransferase</fullName>
        <ecNumber evidence="9">2.1.1.77</ecNumber>
    </recommendedName>
    <alternativeName>
        <fullName evidence="9">L-isoaspartyl protein carboxyl methyltransferase</fullName>
    </alternativeName>
    <alternativeName>
        <fullName evidence="9">Protein L-isoaspartyl methyltransferase</fullName>
    </alternativeName>
    <alternativeName>
        <fullName evidence="9">Protein-beta-aspartate methyltransferase</fullName>
        <shortName evidence="9">PIMT</shortName>
    </alternativeName>
</protein>
<dbReference type="GO" id="GO:0005737">
    <property type="term" value="C:cytoplasm"/>
    <property type="evidence" value="ECO:0007669"/>
    <property type="project" value="UniProtKB-SubCell"/>
</dbReference>
<dbReference type="STRING" id="999630.TUZN_0621"/>
<dbReference type="HOGENOM" id="CLU_055432_2_0_2"/>
<dbReference type="PANTHER" id="PTHR11579">
    <property type="entry name" value="PROTEIN-L-ISOASPARTATE O-METHYLTRANSFERASE"/>
    <property type="match status" value="1"/>
</dbReference>
<evidence type="ECO:0000256" key="6">
    <source>
        <dbReference type="ARBA" id="ARBA00022691"/>
    </source>
</evidence>
<dbReference type="Pfam" id="PF01135">
    <property type="entry name" value="PCMT"/>
    <property type="match status" value="1"/>
</dbReference>
<evidence type="ECO:0000256" key="8">
    <source>
        <dbReference type="ARBA" id="ARBA00029295"/>
    </source>
</evidence>
<evidence type="ECO:0000256" key="3">
    <source>
        <dbReference type="ARBA" id="ARBA00022490"/>
    </source>
</evidence>
<organism evidence="10 11">
    <name type="scientific">Thermoproteus uzoniensis (strain 768-20)</name>
    <dbReference type="NCBI Taxonomy" id="999630"/>
    <lineage>
        <taxon>Archaea</taxon>
        <taxon>Thermoproteota</taxon>
        <taxon>Thermoprotei</taxon>
        <taxon>Thermoproteales</taxon>
        <taxon>Thermoproteaceae</taxon>
        <taxon>Thermoproteus</taxon>
    </lineage>
</organism>
<keyword evidence="11" id="KW-1185">Reference proteome</keyword>
<dbReference type="Proteomes" id="UP000008138">
    <property type="component" value="Chromosome"/>
</dbReference>
<dbReference type="GO" id="GO:0030091">
    <property type="term" value="P:protein repair"/>
    <property type="evidence" value="ECO:0007669"/>
    <property type="project" value="UniProtKB-UniRule"/>
</dbReference>
<dbReference type="eggNOG" id="arCOG00976">
    <property type="taxonomic scope" value="Archaea"/>
</dbReference>
<evidence type="ECO:0000256" key="7">
    <source>
        <dbReference type="ARBA" id="ARBA00025330"/>
    </source>
</evidence>
<dbReference type="GO" id="GO:0004719">
    <property type="term" value="F:protein-L-isoaspartate (D-aspartate) O-methyltransferase activity"/>
    <property type="evidence" value="ECO:0007669"/>
    <property type="project" value="UniProtKB-UniRule"/>
</dbReference>
<gene>
    <name evidence="9" type="primary">pcm</name>
    <name evidence="10" type="ordered locus">TUZN_0621</name>
</gene>
<dbReference type="InterPro" id="IPR000682">
    <property type="entry name" value="PCMT"/>
</dbReference>
<evidence type="ECO:0000313" key="11">
    <source>
        <dbReference type="Proteomes" id="UP000008138"/>
    </source>
</evidence>
<evidence type="ECO:0000256" key="2">
    <source>
        <dbReference type="ARBA" id="ARBA00005369"/>
    </source>
</evidence>
<dbReference type="HAMAP" id="MF_00090">
    <property type="entry name" value="PIMT"/>
    <property type="match status" value="1"/>
</dbReference>
<evidence type="ECO:0000256" key="4">
    <source>
        <dbReference type="ARBA" id="ARBA00022603"/>
    </source>
</evidence>
<dbReference type="CDD" id="cd02440">
    <property type="entry name" value="AdoMet_MTases"/>
    <property type="match status" value="1"/>
</dbReference>
<keyword evidence="3 9" id="KW-0963">Cytoplasm</keyword>
<comment type="subcellular location">
    <subcellularLocation>
        <location evidence="1 9">Cytoplasm</location>
    </subcellularLocation>
</comment>
<keyword evidence="6 9" id="KW-0949">S-adenosyl-L-methionine</keyword>
<dbReference type="SUPFAM" id="SSF53335">
    <property type="entry name" value="S-adenosyl-L-methionine-dependent methyltransferases"/>
    <property type="match status" value="1"/>
</dbReference>
<dbReference type="OrthoDB" id="33618at2157"/>
<comment type="similarity">
    <text evidence="2 9">Belongs to the methyltransferase superfamily. L-isoaspartyl/D-aspartyl protein methyltransferase family.</text>
</comment>
<accession>F2L458</accession>
<reference key="2">
    <citation type="submission" date="2011-03" db="EMBL/GenBank/DDBJ databases">
        <title>Complete genome sequence of the thermoacidophilic crenarchaeon Thermoproteus uzoniensis 768-20.</title>
        <authorList>
            <person name="Mardanov A.V."/>
            <person name="Gumerov V.M."/>
            <person name="Beletsky A.V."/>
            <person name="Prokofeva M.I."/>
            <person name="Bonch-Osmolovskaya E.A."/>
            <person name="Ravin N.V."/>
            <person name="Skryabin K.G."/>
        </authorList>
    </citation>
    <scope>NUCLEOTIDE SEQUENCE</scope>
    <source>
        <strain>768-20</strain>
    </source>
</reference>
<dbReference type="GO" id="GO:0032259">
    <property type="term" value="P:methylation"/>
    <property type="evidence" value="ECO:0007669"/>
    <property type="project" value="UniProtKB-KW"/>
</dbReference>
<dbReference type="RefSeq" id="WP_013679450.1">
    <property type="nucleotide sequence ID" value="NC_015315.1"/>
</dbReference>
<evidence type="ECO:0000256" key="9">
    <source>
        <dbReference type="HAMAP-Rule" id="MF_00090"/>
    </source>
</evidence>
<dbReference type="EC" id="2.1.1.77" evidence="9"/>
<evidence type="ECO:0000256" key="5">
    <source>
        <dbReference type="ARBA" id="ARBA00022679"/>
    </source>
</evidence>
<comment type="catalytic activity">
    <reaction evidence="8 9">
        <text>[protein]-L-isoaspartate + S-adenosyl-L-methionine = [protein]-L-isoaspartate alpha-methyl ester + S-adenosyl-L-homocysteine</text>
        <dbReference type="Rhea" id="RHEA:12705"/>
        <dbReference type="Rhea" id="RHEA-COMP:12143"/>
        <dbReference type="Rhea" id="RHEA-COMP:12144"/>
        <dbReference type="ChEBI" id="CHEBI:57856"/>
        <dbReference type="ChEBI" id="CHEBI:59789"/>
        <dbReference type="ChEBI" id="CHEBI:90596"/>
        <dbReference type="ChEBI" id="CHEBI:90598"/>
        <dbReference type="EC" id="2.1.1.77"/>
    </reaction>
</comment>
<dbReference type="FunFam" id="3.40.50.150:FF:000010">
    <property type="entry name" value="Protein-L-isoaspartate O-methyltransferase"/>
    <property type="match status" value="1"/>
</dbReference>
<reference evidence="10 11" key="1">
    <citation type="journal article" date="2011" name="J. Bacteriol.">
        <title>Complete genome sequence of the thermoacidophilic crenarchaeon Thermoproteus uzoniensis 768-20.</title>
        <authorList>
            <person name="Mardanov A.V."/>
            <person name="Gumerov V.M."/>
            <person name="Beletsky A.V."/>
            <person name="Prokofeva M.I."/>
            <person name="Bonch-Osmolovskaya E.A."/>
            <person name="Ravin N.V."/>
            <person name="Skryabin K.G."/>
        </authorList>
    </citation>
    <scope>NUCLEOTIDE SEQUENCE [LARGE SCALE GENOMIC DNA]</scope>
    <source>
        <strain evidence="10 11">768-20</strain>
    </source>
</reference>
<dbReference type="GeneID" id="10360163"/>
<dbReference type="EMBL" id="CP002590">
    <property type="protein sequence ID" value="AEA12114.1"/>
    <property type="molecule type" value="Genomic_DNA"/>
</dbReference>
<dbReference type="AlphaFoldDB" id="F2L458"/>
<dbReference type="PANTHER" id="PTHR11579:SF0">
    <property type="entry name" value="PROTEIN-L-ISOASPARTATE(D-ASPARTATE) O-METHYLTRANSFERASE"/>
    <property type="match status" value="1"/>
</dbReference>